<feature type="domain" description="Phytocyanin" evidence="2">
    <location>
        <begin position="69"/>
        <end position="189"/>
    </location>
</feature>
<name>A0A438C6F1_VITVI</name>
<dbReference type="InterPro" id="IPR003245">
    <property type="entry name" value="Phytocyanin_dom"/>
</dbReference>
<dbReference type="AlphaFoldDB" id="A0A438C6F1"/>
<reference evidence="3 4" key="1">
    <citation type="journal article" date="2018" name="PLoS Genet.">
        <title>Population sequencing reveals clonal diversity and ancestral inbreeding in the grapevine cultivar Chardonnay.</title>
        <authorList>
            <person name="Roach M.J."/>
            <person name="Johnson D.L."/>
            <person name="Bohlmann J."/>
            <person name="van Vuuren H.J."/>
            <person name="Jones S.J."/>
            <person name="Pretorius I.S."/>
            <person name="Schmidt S.A."/>
            <person name="Borneman A.R."/>
        </authorList>
    </citation>
    <scope>NUCLEOTIDE SEQUENCE [LARGE SCALE GENOMIC DNA]</scope>
    <source>
        <strain evidence="4">cv. Chardonnay</strain>
        <tissue evidence="3">Leaf</tissue>
    </source>
</reference>
<dbReference type="InterPro" id="IPR008972">
    <property type="entry name" value="Cupredoxin"/>
</dbReference>
<dbReference type="Proteomes" id="UP000288805">
    <property type="component" value="Unassembled WGS sequence"/>
</dbReference>
<dbReference type="PANTHER" id="PTHR33021">
    <property type="entry name" value="BLUE COPPER PROTEIN"/>
    <property type="match status" value="1"/>
</dbReference>
<proteinExistence type="predicted"/>
<comment type="caution">
    <text evidence="3">The sequence shown here is derived from an EMBL/GenBank/DDBJ whole genome shotgun (WGS) entry which is preliminary data.</text>
</comment>
<sequence>MYRKAGRAASQYSKSGVSGCVLCSALLCPALLKLPEELGMEQRMLRSGSAFLLLLLVFVSFSGCVEAYKNYTVGDSLGWYDNLHEPSVNYQKWVAGKHFSLGDFLIFNTDNNHSVVQTYNFTTYKHCDYENALENDTYQWSATDPSATNPVAVTVAVPLMKEGMTYFFSSDYDGWQCKHGQHFKLNVSHGQGLPPSLKDPADEAPGPVAPDSGDEGDSAPDTVVPANFNDPKQENDTDNTSGSAPLLPLFLHQLDYKFSGILALLGVVCIF</sequence>
<dbReference type="EMBL" id="QGNW01002513">
    <property type="protein sequence ID" value="RVW18768.1"/>
    <property type="molecule type" value="Genomic_DNA"/>
</dbReference>
<evidence type="ECO:0000259" key="2">
    <source>
        <dbReference type="PROSITE" id="PS51485"/>
    </source>
</evidence>
<dbReference type="PANTHER" id="PTHR33021:SF6">
    <property type="entry name" value="EARLY NODULIN-LIKE PROTEIN 18"/>
    <property type="match status" value="1"/>
</dbReference>
<feature type="region of interest" description="Disordered" evidence="1">
    <location>
        <begin position="189"/>
        <end position="240"/>
    </location>
</feature>
<dbReference type="GO" id="GO:0009055">
    <property type="term" value="F:electron transfer activity"/>
    <property type="evidence" value="ECO:0007669"/>
    <property type="project" value="InterPro"/>
</dbReference>
<organism evidence="3 4">
    <name type="scientific">Vitis vinifera</name>
    <name type="common">Grape</name>
    <dbReference type="NCBI Taxonomy" id="29760"/>
    <lineage>
        <taxon>Eukaryota</taxon>
        <taxon>Viridiplantae</taxon>
        <taxon>Streptophyta</taxon>
        <taxon>Embryophyta</taxon>
        <taxon>Tracheophyta</taxon>
        <taxon>Spermatophyta</taxon>
        <taxon>Magnoliopsida</taxon>
        <taxon>eudicotyledons</taxon>
        <taxon>Gunneridae</taxon>
        <taxon>Pentapetalae</taxon>
        <taxon>rosids</taxon>
        <taxon>Vitales</taxon>
        <taxon>Vitaceae</taxon>
        <taxon>Viteae</taxon>
        <taxon>Vitis</taxon>
    </lineage>
</organism>
<evidence type="ECO:0000313" key="3">
    <source>
        <dbReference type="EMBL" id="RVW18768.1"/>
    </source>
</evidence>
<evidence type="ECO:0000313" key="4">
    <source>
        <dbReference type="Proteomes" id="UP000288805"/>
    </source>
</evidence>
<gene>
    <name evidence="3" type="ORF">CK203_107732</name>
</gene>
<dbReference type="SUPFAM" id="SSF49503">
    <property type="entry name" value="Cupredoxins"/>
    <property type="match status" value="1"/>
</dbReference>
<evidence type="ECO:0000256" key="1">
    <source>
        <dbReference type="SAM" id="MobiDB-lite"/>
    </source>
</evidence>
<dbReference type="Gene3D" id="2.60.40.420">
    <property type="entry name" value="Cupredoxins - blue copper proteins"/>
    <property type="match status" value="1"/>
</dbReference>
<accession>A0A438C6F1</accession>
<dbReference type="FunFam" id="2.60.40.420:FF:000048">
    <property type="entry name" value="Early nodulin-like protein 18"/>
    <property type="match status" value="1"/>
</dbReference>
<dbReference type="Pfam" id="PF02298">
    <property type="entry name" value="Cu_bind_like"/>
    <property type="match status" value="1"/>
</dbReference>
<dbReference type="PROSITE" id="PS51485">
    <property type="entry name" value="PHYTOCYANIN"/>
    <property type="match status" value="1"/>
</dbReference>
<dbReference type="InterPro" id="IPR039391">
    <property type="entry name" value="Phytocyanin-like"/>
</dbReference>
<protein>
    <recommendedName>
        <fullName evidence="2">Phytocyanin domain-containing protein</fullName>
    </recommendedName>
</protein>